<organism evidence="1 2">
    <name type="scientific">Cetraspora pellucida</name>
    <dbReference type="NCBI Taxonomy" id="1433469"/>
    <lineage>
        <taxon>Eukaryota</taxon>
        <taxon>Fungi</taxon>
        <taxon>Fungi incertae sedis</taxon>
        <taxon>Mucoromycota</taxon>
        <taxon>Glomeromycotina</taxon>
        <taxon>Glomeromycetes</taxon>
        <taxon>Diversisporales</taxon>
        <taxon>Gigasporaceae</taxon>
        <taxon>Cetraspora</taxon>
    </lineage>
</organism>
<evidence type="ECO:0000313" key="2">
    <source>
        <dbReference type="Proteomes" id="UP000789366"/>
    </source>
</evidence>
<name>A0ACA9RDC1_9GLOM</name>
<dbReference type="Proteomes" id="UP000789366">
    <property type="component" value="Unassembled WGS sequence"/>
</dbReference>
<protein>
    <submittedName>
        <fullName evidence="1">14921_t:CDS:1</fullName>
    </submittedName>
</protein>
<proteinExistence type="predicted"/>
<accession>A0ACA9RDC1</accession>
<evidence type="ECO:0000313" key="1">
    <source>
        <dbReference type="EMBL" id="CAG8789072.1"/>
    </source>
</evidence>
<feature type="non-terminal residue" evidence="1">
    <location>
        <position position="44"/>
    </location>
</feature>
<reference evidence="1" key="1">
    <citation type="submission" date="2021-06" db="EMBL/GenBank/DDBJ databases">
        <authorList>
            <person name="Kallberg Y."/>
            <person name="Tangrot J."/>
            <person name="Rosling A."/>
        </authorList>
    </citation>
    <scope>NUCLEOTIDE SEQUENCE</scope>
    <source>
        <strain evidence="1">28 12/20/2015</strain>
    </source>
</reference>
<gene>
    <name evidence="1" type="ORF">SPELUC_LOCUS17064</name>
</gene>
<comment type="caution">
    <text evidence="1">The sequence shown here is derived from an EMBL/GenBank/DDBJ whole genome shotgun (WGS) entry which is preliminary data.</text>
</comment>
<sequence length="44" mass="5051">HHLRMEVQEVALMDRQGIVQGALSIDEVRALMDMIMEGEVRVLM</sequence>
<keyword evidence="2" id="KW-1185">Reference proteome</keyword>
<dbReference type="EMBL" id="CAJVPW010067301">
    <property type="protein sequence ID" value="CAG8789072.1"/>
    <property type="molecule type" value="Genomic_DNA"/>
</dbReference>
<feature type="non-terminal residue" evidence="1">
    <location>
        <position position="1"/>
    </location>
</feature>